<gene>
    <name evidence="3" type="ORF">BCF53_103348</name>
</gene>
<evidence type="ECO:0000313" key="3">
    <source>
        <dbReference type="EMBL" id="TCS42679.1"/>
    </source>
</evidence>
<dbReference type="Pfam" id="PF01177">
    <property type="entry name" value="Asp_Glu_race"/>
    <property type="match status" value="1"/>
</dbReference>
<organism evidence="3 4">
    <name type="scientific">Reinekea marinisedimentorum</name>
    <dbReference type="NCBI Taxonomy" id="230495"/>
    <lineage>
        <taxon>Bacteria</taxon>
        <taxon>Pseudomonadati</taxon>
        <taxon>Pseudomonadota</taxon>
        <taxon>Gammaproteobacteria</taxon>
        <taxon>Oceanospirillales</taxon>
        <taxon>Saccharospirillaceae</taxon>
        <taxon>Reinekea</taxon>
    </lineage>
</organism>
<accession>A0A4R3IAZ3</accession>
<dbReference type="PANTHER" id="PTHR21198">
    <property type="entry name" value="GLUTAMATE RACEMASE"/>
    <property type="match status" value="1"/>
</dbReference>
<evidence type="ECO:0000256" key="2">
    <source>
        <dbReference type="ARBA" id="ARBA00023235"/>
    </source>
</evidence>
<dbReference type="GO" id="GO:0047661">
    <property type="term" value="F:amino-acid racemase activity"/>
    <property type="evidence" value="ECO:0007669"/>
    <property type="project" value="InterPro"/>
</dbReference>
<dbReference type="Proteomes" id="UP000295793">
    <property type="component" value="Unassembled WGS sequence"/>
</dbReference>
<dbReference type="InterPro" id="IPR001920">
    <property type="entry name" value="Asp/Glu_race"/>
</dbReference>
<comment type="similarity">
    <text evidence="1">Belongs to the aspartate/glutamate racemases family.</text>
</comment>
<keyword evidence="4" id="KW-1185">Reference proteome</keyword>
<reference evidence="3 4" key="1">
    <citation type="submission" date="2019-03" db="EMBL/GenBank/DDBJ databases">
        <title>Genomic Encyclopedia of Archaeal and Bacterial Type Strains, Phase II (KMG-II): from individual species to whole genera.</title>
        <authorList>
            <person name="Goeker M."/>
        </authorList>
    </citation>
    <scope>NUCLEOTIDE SEQUENCE [LARGE SCALE GENOMIC DNA]</scope>
    <source>
        <strain evidence="3 4">DSM 15388</strain>
    </source>
</reference>
<dbReference type="PANTHER" id="PTHR21198:SF7">
    <property type="entry name" value="ASPARTATE-GLUTAMATE RACEMASE FAMILY"/>
    <property type="match status" value="1"/>
</dbReference>
<dbReference type="InterPro" id="IPR004380">
    <property type="entry name" value="Asp_race"/>
</dbReference>
<keyword evidence="2" id="KW-0413">Isomerase</keyword>
<dbReference type="SUPFAM" id="SSF53681">
    <property type="entry name" value="Aspartate/glutamate racemase"/>
    <property type="match status" value="2"/>
</dbReference>
<evidence type="ECO:0000313" key="4">
    <source>
        <dbReference type="Proteomes" id="UP000295793"/>
    </source>
</evidence>
<dbReference type="EMBL" id="SLZR01000003">
    <property type="protein sequence ID" value="TCS42679.1"/>
    <property type="molecule type" value="Genomic_DNA"/>
</dbReference>
<dbReference type="AlphaFoldDB" id="A0A4R3IAZ3"/>
<name>A0A4R3IAZ3_9GAMM</name>
<dbReference type="InterPro" id="IPR015942">
    <property type="entry name" value="Asp/Glu/hydantoin_racemase"/>
</dbReference>
<protein>
    <submittedName>
        <fullName evidence="3">Aspartate racemase</fullName>
    </submittedName>
</protein>
<evidence type="ECO:0000256" key="1">
    <source>
        <dbReference type="ARBA" id="ARBA00007847"/>
    </source>
</evidence>
<comment type="caution">
    <text evidence="3">The sequence shown here is derived from an EMBL/GenBank/DDBJ whole genome shotgun (WGS) entry which is preliminary data.</text>
</comment>
<dbReference type="Gene3D" id="3.40.50.1860">
    <property type="match status" value="2"/>
</dbReference>
<dbReference type="NCBIfam" id="TIGR00035">
    <property type="entry name" value="asp_race"/>
    <property type="match status" value="1"/>
</dbReference>
<sequence>MSWESSGHYYQLINERVKQQLGGLHSADILMRSVDFAIIEQMQRKGDWQAAGDYLAECAAGLKLGGAEGLVIATNTMHKVADRVEQASGLELIHIADCTGAVLKQHGVTTVGLLGTAFTMEQDFYKQRLAEKFDLEVLVPGESERQEVHAIIYNELCLGKTLASSRQRYIEITEALAGQGAEAVILGCTEIGMLLSDDVTDVPLVDTTQVHAQQAAEWMLGNR</sequence>
<proteinExistence type="inferred from homology"/>